<dbReference type="InterPro" id="IPR018541">
    <property type="entry name" value="Ftsk_gamma"/>
</dbReference>
<name>A0A1F8G486_9BACT</name>
<dbReference type="PROSITE" id="PS50901">
    <property type="entry name" value="FTSK"/>
    <property type="match status" value="1"/>
</dbReference>
<dbReference type="PANTHER" id="PTHR22683:SF41">
    <property type="entry name" value="DNA TRANSLOCASE FTSK"/>
    <property type="match status" value="1"/>
</dbReference>
<dbReference type="AlphaFoldDB" id="A0A1F8G486"/>
<comment type="similarity">
    <text evidence="2">Belongs to the FtsK/SpoIIIE/SftA family.</text>
</comment>
<evidence type="ECO:0000256" key="13">
    <source>
        <dbReference type="ARBA" id="ARBA00025923"/>
    </source>
</evidence>
<feature type="transmembrane region" description="Helical" evidence="16">
    <location>
        <begin position="34"/>
        <end position="55"/>
    </location>
</feature>
<keyword evidence="7" id="KW-0159">Chromosome partition</keyword>
<dbReference type="Gene3D" id="1.10.10.10">
    <property type="entry name" value="Winged helix-like DNA-binding domain superfamily/Winged helix DNA-binding domain"/>
    <property type="match status" value="1"/>
</dbReference>
<keyword evidence="3" id="KW-1003">Cell membrane</keyword>
<dbReference type="InterPro" id="IPR002543">
    <property type="entry name" value="FtsK_dom"/>
</dbReference>
<feature type="transmembrane region" description="Helical" evidence="16">
    <location>
        <begin position="95"/>
        <end position="122"/>
    </location>
</feature>
<evidence type="ECO:0000256" key="1">
    <source>
        <dbReference type="ARBA" id="ARBA00004651"/>
    </source>
</evidence>
<evidence type="ECO:0000256" key="15">
    <source>
        <dbReference type="SAM" id="MobiDB-lite"/>
    </source>
</evidence>
<dbReference type="InterPro" id="IPR036390">
    <property type="entry name" value="WH_DNA-bd_sf"/>
</dbReference>
<reference evidence="18 19" key="1">
    <citation type="journal article" date="2016" name="Nat. Commun.">
        <title>Thousands of microbial genomes shed light on interconnected biogeochemical processes in an aquifer system.</title>
        <authorList>
            <person name="Anantharaman K."/>
            <person name="Brown C.T."/>
            <person name="Hug L.A."/>
            <person name="Sharon I."/>
            <person name="Castelle C.J."/>
            <person name="Probst A.J."/>
            <person name="Thomas B.C."/>
            <person name="Singh A."/>
            <person name="Wilkins M.J."/>
            <person name="Karaoz U."/>
            <person name="Brodie E.L."/>
            <person name="Williams K.H."/>
            <person name="Hubbard S.S."/>
            <person name="Banfield J.F."/>
        </authorList>
    </citation>
    <scope>NUCLEOTIDE SEQUENCE [LARGE SCALE GENOMIC DNA]</scope>
</reference>
<evidence type="ECO:0000259" key="17">
    <source>
        <dbReference type="PROSITE" id="PS50901"/>
    </source>
</evidence>
<keyword evidence="10" id="KW-0238">DNA-binding</keyword>
<dbReference type="GO" id="GO:0003677">
    <property type="term" value="F:DNA binding"/>
    <property type="evidence" value="ECO:0007669"/>
    <property type="project" value="UniProtKB-KW"/>
</dbReference>
<dbReference type="SMART" id="SM00382">
    <property type="entry name" value="AAA"/>
    <property type="match status" value="1"/>
</dbReference>
<gene>
    <name evidence="18" type="ORF">A3F25_01365</name>
</gene>
<dbReference type="GO" id="GO:0051301">
    <property type="term" value="P:cell division"/>
    <property type="evidence" value="ECO:0007669"/>
    <property type="project" value="UniProtKB-KW"/>
</dbReference>
<keyword evidence="5 16" id="KW-0812">Transmembrane</keyword>
<evidence type="ECO:0000313" key="19">
    <source>
        <dbReference type="Proteomes" id="UP000177478"/>
    </source>
</evidence>
<dbReference type="InterPro" id="IPR050206">
    <property type="entry name" value="FtsK/SpoIIIE/SftA"/>
</dbReference>
<keyword evidence="11 16" id="KW-0472">Membrane</keyword>
<dbReference type="Gene3D" id="3.30.980.40">
    <property type="match status" value="1"/>
</dbReference>
<dbReference type="CDD" id="cd01127">
    <property type="entry name" value="TrwB_TraG_TraD_VirD4"/>
    <property type="match status" value="1"/>
</dbReference>
<feature type="region of interest" description="Disordered" evidence="15">
    <location>
        <begin position="721"/>
        <end position="759"/>
    </location>
</feature>
<keyword evidence="12" id="KW-0131">Cell cycle</keyword>
<feature type="transmembrane region" description="Helical" evidence="16">
    <location>
        <begin position="142"/>
        <end position="167"/>
    </location>
</feature>
<comment type="subunit">
    <text evidence="13">Homohexamer. Forms a ring that surrounds DNA.</text>
</comment>
<evidence type="ECO:0000313" key="18">
    <source>
        <dbReference type="EMBL" id="OGN20152.1"/>
    </source>
</evidence>
<evidence type="ECO:0000256" key="9">
    <source>
        <dbReference type="ARBA" id="ARBA00022989"/>
    </source>
</evidence>
<dbReference type="SUPFAM" id="SSF46785">
    <property type="entry name" value="Winged helix' DNA-binding domain"/>
    <property type="match status" value="1"/>
</dbReference>
<dbReference type="InterPro" id="IPR027417">
    <property type="entry name" value="P-loop_NTPase"/>
</dbReference>
<proteinExistence type="inferred from homology"/>
<dbReference type="Pfam" id="PF17854">
    <property type="entry name" value="FtsK_alpha"/>
    <property type="match status" value="1"/>
</dbReference>
<dbReference type="Pfam" id="PF01580">
    <property type="entry name" value="FtsK_SpoIIIE"/>
    <property type="match status" value="1"/>
</dbReference>
<organism evidence="18 19">
    <name type="scientific">Candidatus Yanofskybacteria bacterium RIFCSPHIGHO2_12_FULL_45_19b</name>
    <dbReference type="NCBI Taxonomy" id="1802689"/>
    <lineage>
        <taxon>Bacteria</taxon>
        <taxon>Candidatus Yanofskyibacteriota</taxon>
    </lineage>
</organism>
<feature type="transmembrane region" description="Helical" evidence="16">
    <location>
        <begin position="67"/>
        <end position="88"/>
    </location>
</feature>
<feature type="domain" description="FtsK" evidence="17">
    <location>
        <begin position="373"/>
        <end position="563"/>
    </location>
</feature>
<dbReference type="Proteomes" id="UP000177478">
    <property type="component" value="Unassembled WGS sequence"/>
</dbReference>
<accession>A0A1F8G486</accession>
<dbReference type="STRING" id="1802689.A3F25_01365"/>
<keyword evidence="8 14" id="KW-0067">ATP-binding</keyword>
<dbReference type="EMBL" id="MGKD01000008">
    <property type="protein sequence ID" value="OGN20152.1"/>
    <property type="molecule type" value="Genomic_DNA"/>
</dbReference>
<dbReference type="PANTHER" id="PTHR22683">
    <property type="entry name" value="SPORULATION PROTEIN RELATED"/>
    <property type="match status" value="1"/>
</dbReference>
<dbReference type="InterPro" id="IPR025199">
    <property type="entry name" value="FtsK_4TM"/>
</dbReference>
<evidence type="ECO:0000256" key="5">
    <source>
        <dbReference type="ARBA" id="ARBA00022692"/>
    </source>
</evidence>
<sequence length="759" mass="82173">MDKNKSKKKDRNWNNNDKESKPLFDLSQETRNGIWAVFSFGLVVISLLSFFGRAGRAGEVFNSLSKMLFGWGIFLLPLAFLLLGVSFIKSVSRKIYASALTGTLFFILSILAIFFILGHGAFSDRLIQGGYLGAILGLPLLQAFGFTAAAIVLVLVLAISVSLALNLSIPGLFMKKPLAEGEVAPMGDKIVIKRGTEVLDAATEAREARERANRPVTVVKPVANNEDKEFVLKMSKGGKWTLPPIDLLHTDTDKPHSGDINAHVGIIKRTLSNFNIDVEMGEVSIGPTVTQYTLRPAVGVKLSKITTLSPDLSLALAAHPIRIEAPIPGKSLVGIEVPNKKFATVGLRNIIEGDEFKDSNALLPLGLGRDVAGFPVFANLEKMPHLLVAGATGTGKSVCINALILSMLYRHSPAVLKFIMIDPKRVELTMYNGIPHLITPVIVDPKRAVNALRWAVREMEKRYELVSATGSRDILSYNAKMVTKKEAIMPFIVIVIDELADLMMANGRDIESAIVRIAQMARAVGIHLIVSTQRPSVEVITGLIKANITSRIAFQVASLIDSRTILDGSGAEKLLGRGDMLFQAGDTAKPRRIQGSFVSEKEVRDVVKFVSAQAEEVDEETIEEQTAGGAKLEIDMDKEVSESMAVDGGEEGDTLYQEAKAVVIQAGKASASLLQRRLKVGYARAARLLDLLEENGIIGPGEGAKPREVFVRPSVDIALPELRPESLGDGFQRPDNSGTGTPSNDDGATAEEARNDDII</sequence>
<evidence type="ECO:0000256" key="3">
    <source>
        <dbReference type="ARBA" id="ARBA00022475"/>
    </source>
</evidence>
<evidence type="ECO:0000256" key="12">
    <source>
        <dbReference type="ARBA" id="ARBA00023306"/>
    </source>
</evidence>
<keyword evidence="9 16" id="KW-1133">Transmembrane helix</keyword>
<comment type="subcellular location">
    <subcellularLocation>
        <location evidence="1">Cell membrane</location>
        <topology evidence="1">Multi-pass membrane protein</topology>
    </subcellularLocation>
</comment>
<dbReference type="GO" id="GO:0007059">
    <property type="term" value="P:chromosome segregation"/>
    <property type="evidence" value="ECO:0007669"/>
    <property type="project" value="UniProtKB-KW"/>
</dbReference>
<evidence type="ECO:0000256" key="6">
    <source>
        <dbReference type="ARBA" id="ARBA00022741"/>
    </source>
</evidence>
<dbReference type="InterPro" id="IPR036388">
    <property type="entry name" value="WH-like_DNA-bd_sf"/>
</dbReference>
<evidence type="ECO:0000256" key="16">
    <source>
        <dbReference type="SAM" id="Phobius"/>
    </source>
</evidence>
<dbReference type="GO" id="GO:0005886">
    <property type="term" value="C:plasma membrane"/>
    <property type="evidence" value="ECO:0007669"/>
    <property type="project" value="UniProtKB-SubCell"/>
</dbReference>
<keyword evidence="6 14" id="KW-0547">Nucleotide-binding</keyword>
<dbReference type="InterPro" id="IPR041027">
    <property type="entry name" value="FtsK_alpha"/>
</dbReference>
<keyword evidence="4" id="KW-0132">Cell division</keyword>
<dbReference type="InterPro" id="IPR003593">
    <property type="entry name" value="AAA+_ATPase"/>
</dbReference>
<dbReference type="Pfam" id="PF13491">
    <property type="entry name" value="FtsK_4TM"/>
    <property type="match status" value="1"/>
</dbReference>
<evidence type="ECO:0000256" key="4">
    <source>
        <dbReference type="ARBA" id="ARBA00022618"/>
    </source>
</evidence>
<evidence type="ECO:0000256" key="8">
    <source>
        <dbReference type="ARBA" id="ARBA00022840"/>
    </source>
</evidence>
<dbReference type="GO" id="GO:0005524">
    <property type="term" value="F:ATP binding"/>
    <property type="evidence" value="ECO:0007669"/>
    <property type="project" value="UniProtKB-UniRule"/>
</dbReference>
<feature type="compositionally biased region" description="Polar residues" evidence="15">
    <location>
        <begin position="734"/>
        <end position="746"/>
    </location>
</feature>
<dbReference type="SMART" id="SM00843">
    <property type="entry name" value="Ftsk_gamma"/>
    <property type="match status" value="1"/>
</dbReference>
<comment type="caution">
    <text evidence="18">The sequence shown here is derived from an EMBL/GenBank/DDBJ whole genome shotgun (WGS) entry which is preliminary data.</text>
</comment>
<dbReference type="SUPFAM" id="SSF52540">
    <property type="entry name" value="P-loop containing nucleoside triphosphate hydrolases"/>
    <property type="match status" value="1"/>
</dbReference>
<feature type="binding site" evidence="14">
    <location>
        <begin position="390"/>
        <end position="397"/>
    </location>
    <ligand>
        <name>ATP</name>
        <dbReference type="ChEBI" id="CHEBI:30616"/>
    </ligand>
</feature>
<protein>
    <recommendedName>
        <fullName evidence="17">FtsK domain-containing protein</fullName>
    </recommendedName>
</protein>
<evidence type="ECO:0000256" key="10">
    <source>
        <dbReference type="ARBA" id="ARBA00023125"/>
    </source>
</evidence>
<evidence type="ECO:0000256" key="7">
    <source>
        <dbReference type="ARBA" id="ARBA00022829"/>
    </source>
</evidence>
<evidence type="ECO:0000256" key="11">
    <source>
        <dbReference type="ARBA" id="ARBA00023136"/>
    </source>
</evidence>
<dbReference type="Pfam" id="PF09397">
    <property type="entry name" value="FtsK_gamma"/>
    <property type="match status" value="1"/>
</dbReference>
<evidence type="ECO:0000256" key="2">
    <source>
        <dbReference type="ARBA" id="ARBA00006474"/>
    </source>
</evidence>
<dbReference type="Gene3D" id="3.40.50.300">
    <property type="entry name" value="P-loop containing nucleotide triphosphate hydrolases"/>
    <property type="match status" value="1"/>
</dbReference>
<evidence type="ECO:0000256" key="14">
    <source>
        <dbReference type="PROSITE-ProRule" id="PRU00289"/>
    </source>
</evidence>